<dbReference type="PROSITE" id="PS51257">
    <property type="entry name" value="PROKAR_LIPOPROTEIN"/>
    <property type="match status" value="1"/>
</dbReference>
<name>A0A9D2NIL8_9FIRM</name>
<proteinExistence type="predicted"/>
<dbReference type="PANTHER" id="PTHR35936">
    <property type="entry name" value="MEMBRANE-BOUND LYTIC MUREIN TRANSGLYCOSYLASE F"/>
    <property type="match status" value="1"/>
</dbReference>
<evidence type="ECO:0000256" key="3">
    <source>
        <dbReference type="SAM" id="SignalP"/>
    </source>
</evidence>
<reference evidence="5" key="1">
    <citation type="journal article" date="2021" name="PeerJ">
        <title>Extensive microbial diversity within the chicken gut microbiome revealed by metagenomics and culture.</title>
        <authorList>
            <person name="Gilroy R."/>
            <person name="Ravi A."/>
            <person name="Getino M."/>
            <person name="Pursley I."/>
            <person name="Horton D.L."/>
            <person name="Alikhan N.F."/>
            <person name="Baker D."/>
            <person name="Gharbi K."/>
            <person name="Hall N."/>
            <person name="Watson M."/>
            <person name="Adriaenssens E.M."/>
            <person name="Foster-Nyarko E."/>
            <person name="Jarju S."/>
            <person name="Secka A."/>
            <person name="Antonio M."/>
            <person name="Oren A."/>
            <person name="Chaudhuri R.R."/>
            <person name="La Ragione R."/>
            <person name="Hildebrand F."/>
            <person name="Pallen M.J."/>
        </authorList>
    </citation>
    <scope>NUCLEOTIDE SEQUENCE</scope>
    <source>
        <strain evidence="5">ChiW19-954</strain>
    </source>
</reference>
<evidence type="ECO:0000259" key="4">
    <source>
        <dbReference type="SMART" id="SM00062"/>
    </source>
</evidence>
<keyword evidence="1 3" id="KW-0732">Signal</keyword>
<accession>A0A9D2NIL8</accession>
<evidence type="ECO:0000256" key="2">
    <source>
        <dbReference type="SAM" id="MobiDB-lite"/>
    </source>
</evidence>
<evidence type="ECO:0000313" key="5">
    <source>
        <dbReference type="EMBL" id="HJC33055.1"/>
    </source>
</evidence>
<dbReference type="Gene3D" id="3.40.190.10">
    <property type="entry name" value="Periplasmic binding protein-like II"/>
    <property type="match status" value="2"/>
</dbReference>
<feature type="region of interest" description="Disordered" evidence="2">
    <location>
        <begin position="27"/>
        <end position="48"/>
    </location>
</feature>
<feature type="domain" description="Solute-binding protein family 3/N-terminal" evidence="4">
    <location>
        <begin position="55"/>
        <end position="273"/>
    </location>
</feature>
<dbReference type="Proteomes" id="UP000823890">
    <property type="component" value="Unassembled WGS sequence"/>
</dbReference>
<organism evidence="5 6">
    <name type="scientific">Candidatus Mediterraneibacter faecipullorum</name>
    <dbReference type="NCBI Taxonomy" id="2838670"/>
    <lineage>
        <taxon>Bacteria</taxon>
        <taxon>Bacillati</taxon>
        <taxon>Bacillota</taxon>
        <taxon>Clostridia</taxon>
        <taxon>Lachnospirales</taxon>
        <taxon>Lachnospiraceae</taxon>
        <taxon>Mediterraneibacter</taxon>
    </lineage>
</organism>
<evidence type="ECO:0000256" key="1">
    <source>
        <dbReference type="ARBA" id="ARBA00022729"/>
    </source>
</evidence>
<sequence length="278" mass="29677">MKKRVLSVLLCAGMAVSMLAGCGSGNSDSASDAGTDTEQSSESESDKAYVQDKGTLVVGITNFEPMDYQDDNGDWIGFDADMAKAFGESLGVDVEFVEIDWDNKILELDSQTIDCVWNGMTLTDEVTSSMECTDAYLNNAQVVVVPADVADQYQDEDSLSDLNFAVEAGSAGEEQVSERGLNYTAVTAQADALMEVAAGTSDAAVIDSLMAAAMIGEGTSYSDLTYTISLNSEEYGVGFRKGSDLAEELNNFFAQSYEDGTMQACAEEYKVQAALIEQ</sequence>
<feature type="compositionally biased region" description="Low complexity" evidence="2">
    <location>
        <begin position="27"/>
        <end position="42"/>
    </location>
</feature>
<gene>
    <name evidence="5" type="ORF">H9758_00495</name>
</gene>
<dbReference type="SUPFAM" id="SSF53850">
    <property type="entry name" value="Periplasmic binding protein-like II"/>
    <property type="match status" value="1"/>
</dbReference>
<comment type="caution">
    <text evidence="5">The sequence shown here is derived from an EMBL/GenBank/DDBJ whole genome shotgun (WGS) entry which is preliminary data.</text>
</comment>
<dbReference type="AlphaFoldDB" id="A0A9D2NIL8"/>
<dbReference type="SMART" id="SM00062">
    <property type="entry name" value="PBPb"/>
    <property type="match status" value="1"/>
</dbReference>
<protein>
    <submittedName>
        <fullName evidence="5">Transporter substrate-binding domain-containing protein</fullName>
    </submittedName>
</protein>
<dbReference type="InterPro" id="IPR001638">
    <property type="entry name" value="Solute-binding_3/MltF_N"/>
</dbReference>
<dbReference type="Pfam" id="PF00497">
    <property type="entry name" value="SBP_bac_3"/>
    <property type="match status" value="1"/>
</dbReference>
<feature type="signal peptide" evidence="3">
    <location>
        <begin position="1"/>
        <end position="20"/>
    </location>
</feature>
<evidence type="ECO:0000313" key="6">
    <source>
        <dbReference type="Proteomes" id="UP000823890"/>
    </source>
</evidence>
<feature type="chain" id="PRO_5038994437" evidence="3">
    <location>
        <begin position="21"/>
        <end position="278"/>
    </location>
</feature>
<reference evidence="5" key="2">
    <citation type="submission" date="2021-04" db="EMBL/GenBank/DDBJ databases">
        <authorList>
            <person name="Gilroy R."/>
        </authorList>
    </citation>
    <scope>NUCLEOTIDE SEQUENCE</scope>
    <source>
        <strain evidence="5">ChiW19-954</strain>
    </source>
</reference>
<dbReference type="PANTHER" id="PTHR35936:SF34">
    <property type="entry name" value="ABC TRANSPORTER EXTRACELLULAR-BINDING PROTEIN YCKB-RELATED"/>
    <property type="match status" value="1"/>
</dbReference>
<dbReference type="EMBL" id="DWWO01000005">
    <property type="protein sequence ID" value="HJC33055.1"/>
    <property type="molecule type" value="Genomic_DNA"/>
</dbReference>